<feature type="coiled-coil region" evidence="1">
    <location>
        <begin position="44"/>
        <end position="78"/>
    </location>
</feature>
<sequence>MVEDQRRMIAKFRQMRSYIDVQNTRIQTLERQGGEVDTASPRMAEALKQSRLDAKFKMTQLQREKEALQATIASLRQQMATRSEAHHSHPGAGADASRRRSDTQHPSDGGEAPAPAVAAASAVTPPPPAAITSEHASEGTAETAAGLATAALNPSASAHRIAQLEADLQRRDADLADMAHTLQQLRQHMRASESEQRVRRATSPPPPLPPVLSEDDAAPDEASLSVLATEASEATEATEPAGAAAATEGAVHEVANGTANGTANEIMGDGDGDASASSSVVGPTWRSSEPNHSLGSPRLEMHGPGPAAMSGTVPAPFTVTDAREPLESGSSCDTAPWVAERARLLDQLDGQRRKIDALQRLADSAVKAQRTAKALEAIVQDHVAERTERQAEYDRLAKQLEIQMQAQASADSAVQALPALQAELRALRSDHVQLQSDHAAQAAAHQALVDEMRGLTARADALAAQRDALQAQYVDVADRDAAQARDHGEAQARITALEQTISQLQAGARAQLQQLQTERDSSEREVQRVSQAFAAYKAQARRALAQQSNDVRASQIAELTAARADLAEQLAAATRQTESLVAEAARYRAQIATLEAREGAHRDEIQAAARELQRLQSEYDALHRLQARHDHDHGRDRAHQAEHVAHIQSALQEQHHRLSTAHAAEMETFRGQLARAEQAQIGQGQVIERLQSEQMQLRKTLASIQTRDEGLATE</sequence>
<dbReference type="GO" id="GO:0000796">
    <property type="term" value="C:condensin complex"/>
    <property type="evidence" value="ECO:0007669"/>
    <property type="project" value="TreeGrafter"/>
</dbReference>
<dbReference type="Proteomes" id="UP000268535">
    <property type="component" value="Unassembled WGS sequence"/>
</dbReference>
<dbReference type="EMBL" id="ML010114">
    <property type="protein sequence ID" value="RKO96293.1"/>
    <property type="molecule type" value="Genomic_DNA"/>
</dbReference>
<proteinExistence type="predicted"/>
<feature type="compositionally biased region" description="Polar residues" evidence="2">
    <location>
        <begin position="285"/>
        <end position="294"/>
    </location>
</feature>
<feature type="region of interest" description="Disordered" evidence="2">
    <location>
        <begin position="78"/>
        <end position="142"/>
    </location>
</feature>
<protein>
    <submittedName>
        <fullName evidence="3">Uncharacterized protein</fullName>
    </submittedName>
</protein>
<dbReference type="GO" id="GO:0000793">
    <property type="term" value="C:condensed chromosome"/>
    <property type="evidence" value="ECO:0007669"/>
    <property type="project" value="TreeGrafter"/>
</dbReference>
<evidence type="ECO:0000313" key="3">
    <source>
        <dbReference type="EMBL" id="RKO96293.1"/>
    </source>
</evidence>
<evidence type="ECO:0000313" key="4">
    <source>
        <dbReference type="Proteomes" id="UP000268535"/>
    </source>
</evidence>
<evidence type="ECO:0000256" key="1">
    <source>
        <dbReference type="SAM" id="Coils"/>
    </source>
</evidence>
<feature type="region of interest" description="Disordered" evidence="2">
    <location>
        <begin position="187"/>
        <end position="222"/>
    </location>
</feature>
<dbReference type="GO" id="GO:0000785">
    <property type="term" value="C:chromatin"/>
    <property type="evidence" value="ECO:0007669"/>
    <property type="project" value="TreeGrafter"/>
</dbReference>
<name>A0A4P9WVF8_9FUNG</name>
<feature type="compositionally biased region" description="Low complexity" evidence="2">
    <location>
        <begin position="273"/>
        <end position="282"/>
    </location>
</feature>
<gene>
    <name evidence="3" type="ORF">CAUPRSCDRAFT_12014</name>
</gene>
<dbReference type="AlphaFoldDB" id="A0A4P9WVF8"/>
<dbReference type="GO" id="GO:0007076">
    <property type="term" value="P:mitotic chromosome condensation"/>
    <property type="evidence" value="ECO:0007669"/>
    <property type="project" value="TreeGrafter"/>
</dbReference>
<organism evidence="3 4">
    <name type="scientific">Caulochytrium protostelioides</name>
    <dbReference type="NCBI Taxonomy" id="1555241"/>
    <lineage>
        <taxon>Eukaryota</taxon>
        <taxon>Fungi</taxon>
        <taxon>Fungi incertae sedis</taxon>
        <taxon>Chytridiomycota</taxon>
        <taxon>Chytridiomycota incertae sedis</taxon>
        <taxon>Chytridiomycetes</taxon>
        <taxon>Caulochytriales</taxon>
        <taxon>Caulochytriaceae</taxon>
        <taxon>Caulochytrium</taxon>
    </lineage>
</organism>
<feature type="coiled-coil region" evidence="1">
    <location>
        <begin position="505"/>
        <end position="532"/>
    </location>
</feature>
<feature type="compositionally biased region" description="Basic and acidic residues" evidence="2">
    <location>
        <begin position="96"/>
        <end position="105"/>
    </location>
</feature>
<feature type="region of interest" description="Disordered" evidence="2">
    <location>
        <begin position="260"/>
        <end position="296"/>
    </location>
</feature>
<feature type="compositionally biased region" description="Low complexity" evidence="2">
    <location>
        <begin position="130"/>
        <end position="142"/>
    </location>
</feature>
<feature type="coiled-coil region" evidence="1">
    <location>
        <begin position="556"/>
        <end position="625"/>
    </location>
</feature>
<feature type="coiled-coil region" evidence="1">
    <location>
        <begin position="417"/>
        <end position="472"/>
    </location>
</feature>
<evidence type="ECO:0000256" key="2">
    <source>
        <dbReference type="SAM" id="MobiDB-lite"/>
    </source>
</evidence>
<accession>A0A4P9WVF8</accession>
<dbReference type="PANTHER" id="PTHR43941:SF1">
    <property type="entry name" value="STRUCTURAL MAINTENANCE OF CHROMOSOMES PROTEIN 2"/>
    <property type="match status" value="1"/>
</dbReference>
<dbReference type="PANTHER" id="PTHR43941">
    <property type="entry name" value="STRUCTURAL MAINTENANCE OF CHROMOSOMES PROTEIN 2"/>
    <property type="match status" value="1"/>
</dbReference>
<keyword evidence="1" id="KW-0175">Coiled coil</keyword>
<feature type="non-terminal residue" evidence="3">
    <location>
        <position position="714"/>
    </location>
</feature>
<reference evidence="4" key="1">
    <citation type="journal article" date="2018" name="Nat. Microbiol.">
        <title>Leveraging single-cell genomics to expand the fungal tree of life.</title>
        <authorList>
            <person name="Ahrendt S.R."/>
            <person name="Quandt C.A."/>
            <person name="Ciobanu D."/>
            <person name="Clum A."/>
            <person name="Salamov A."/>
            <person name="Andreopoulos B."/>
            <person name="Cheng J.F."/>
            <person name="Woyke T."/>
            <person name="Pelin A."/>
            <person name="Henrissat B."/>
            <person name="Reynolds N.K."/>
            <person name="Benny G.L."/>
            <person name="Smith M.E."/>
            <person name="James T.Y."/>
            <person name="Grigoriev I.V."/>
        </authorList>
    </citation>
    <scope>NUCLEOTIDE SEQUENCE [LARGE SCALE GENOMIC DNA]</scope>
    <source>
        <strain evidence="4">ATCC 52028</strain>
    </source>
</reference>
<dbReference type="GO" id="GO:0003682">
    <property type="term" value="F:chromatin binding"/>
    <property type="evidence" value="ECO:0007669"/>
    <property type="project" value="TreeGrafter"/>
</dbReference>
<feature type="compositionally biased region" description="Low complexity" evidence="2">
    <location>
        <begin position="112"/>
        <end position="123"/>
    </location>
</feature>
<feature type="coiled-coil region" evidence="1">
    <location>
        <begin position="341"/>
        <end position="378"/>
    </location>
</feature>